<dbReference type="RefSeq" id="XP_002778212.1">
    <property type="nucleotide sequence ID" value="XM_002778166.1"/>
</dbReference>
<dbReference type="EMBL" id="GG677963">
    <property type="protein sequence ID" value="EER10007.1"/>
    <property type="molecule type" value="Genomic_DNA"/>
</dbReference>
<dbReference type="AlphaFoldDB" id="C5KZT6"/>
<name>C5KZT6_PERM5</name>
<keyword evidence="2" id="KW-1185">Reference proteome</keyword>
<dbReference type="Proteomes" id="UP000007800">
    <property type="component" value="Unassembled WGS sequence"/>
</dbReference>
<gene>
    <name evidence="1" type="ORF">Pmar_PMAR004988</name>
</gene>
<protein>
    <submittedName>
        <fullName evidence="1">Uncharacterized protein</fullName>
    </submittedName>
</protein>
<sequence>MTVKSSSEMQLTADVELDRGTNWAKCINAQFLYGLSKVFGKTNRSQNNVHILSQVGFIARPEESTDECLNEVAERVGLGDHCRWNAYPENGKMVLDGCDAHWDLGKVD</sequence>
<reference evidence="1 2" key="1">
    <citation type="submission" date="2008-07" db="EMBL/GenBank/DDBJ databases">
        <authorList>
            <person name="El-Sayed N."/>
            <person name="Caler E."/>
            <person name="Inman J."/>
            <person name="Amedeo P."/>
            <person name="Hass B."/>
            <person name="Wortman J."/>
        </authorList>
    </citation>
    <scope>NUCLEOTIDE SEQUENCE [LARGE SCALE GENOMIC DNA]</scope>
    <source>
        <strain evidence="2">ATCC 50983 / TXsc</strain>
    </source>
</reference>
<dbReference type="GeneID" id="9038204"/>
<accession>C5KZT6</accession>
<organism evidence="2">
    <name type="scientific">Perkinsus marinus (strain ATCC 50983 / TXsc)</name>
    <dbReference type="NCBI Taxonomy" id="423536"/>
    <lineage>
        <taxon>Eukaryota</taxon>
        <taxon>Sar</taxon>
        <taxon>Alveolata</taxon>
        <taxon>Perkinsozoa</taxon>
        <taxon>Perkinsea</taxon>
        <taxon>Perkinsida</taxon>
        <taxon>Perkinsidae</taxon>
        <taxon>Perkinsus</taxon>
    </lineage>
</organism>
<evidence type="ECO:0000313" key="2">
    <source>
        <dbReference type="Proteomes" id="UP000007800"/>
    </source>
</evidence>
<evidence type="ECO:0000313" key="1">
    <source>
        <dbReference type="EMBL" id="EER10007.1"/>
    </source>
</evidence>
<proteinExistence type="predicted"/>
<dbReference type="InParanoid" id="C5KZT6"/>